<evidence type="ECO:0000313" key="2">
    <source>
        <dbReference type="Proteomes" id="UP000824120"/>
    </source>
</evidence>
<organism evidence="1 2">
    <name type="scientific">Solanum commersonii</name>
    <name type="common">Commerson's wild potato</name>
    <name type="synonym">Commerson's nightshade</name>
    <dbReference type="NCBI Taxonomy" id="4109"/>
    <lineage>
        <taxon>Eukaryota</taxon>
        <taxon>Viridiplantae</taxon>
        <taxon>Streptophyta</taxon>
        <taxon>Embryophyta</taxon>
        <taxon>Tracheophyta</taxon>
        <taxon>Spermatophyta</taxon>
        <taxon>Magnoliopsida</taxon>
        <taxon>eudicotyledons</taxon>
        <taxon>Gunneridae</taxon>
        <taxon>Pentapetalae</taxon>
        <taxon>asterids</taxon>
        <taxon>lamiids</taxon>
        <taxon>Solanales</taxon>
        <taxon>Solanaceae</taxon>
        <taxon>Solanoideae</taxon>
        <taxon>Solaneae</taxon>
        <taxon>Solanum</taxon>
    </lineage>
</organism>
<accession>A0A9J5ZDX2</accession>
<protein>
    <submittedName>
        <fullName evidence="1">Uncharacterized protein</fullName>
    </submittedName>
</protein>
<keyword evidence="2" id="KW-1185">Reference proteome</keyword>
<reference evidence="1 2" key="1">
    <citation type="submission" date="2020-09" db="EMBL/GenBank/DDBJ databases">
        <title>De no assembly of potato wild relative species, Solanum commersonii.</title>
        <authorList>
            <person name="Cho K."/>
        </authorList>
    </citation>
    <scope>NUCLEOTIDE SEQUENCE [LARGE SCALE GENOMIC DNA]</scope>
    <source>
        <strain evidence="1">LZ3.2</strain>
        <tissue evidence="1">Leaf</tissue>
    </source>
</reference>
<sequence length="33" mass="3979">MENQTIRRMRFDFNAKVTFKVGNGLKTSFWNKI</sequence>
<evidence type="ECO:0000313" key="1">
    <source>
        <dbReference type="EMBL" id="KAG5610850.1"/>
    </source>
</evidence>
<proteinExistence type="predicted"/>
<gene>
    <name evidence="1" type="ORF">H5410_022131</name>
</gene>
<comment type="caution">
    <text evidence="1">The sequence shown here is derived from an EMBL/GenBank/DDBJ whole genome shotgun (WGS) entry which is preliminary data.</text>
</comment>
<dbReference type="EMBL" id="JACXVP010000004">
    <property type="protein sequence ID" value="KAG5610850.1"/>
    <property type="molecule type" value="Genomic_DNA"/>
</dbReference>
<dbReference type="Proteomes" id="UP000824120">
    <property type="component" value="Chromosome 4"/>
</dbReference>
<dbReference type="AlphaFoldDB" id="A0A9J5ZDX2"/>
<name>A0A9J5ZDX2_SOLCO</name>